<comment type="caution">
    <text evidence="2">The sequence shown here is derived from an EMBL/GenBank/DDBJ whole genome shotgun (WGS) entry which is preliminary data.</text>
</comment>
<feature type="compositionally biased region" description="Polar residues" evidence="1">
    <location>
        <begin position="125"/>
        <end position="136"/>
    </location>
</feature>
<evidence type="ECO:0000313" key="3">
    <source>
        <dbReference type="Proteomes" id="UP001295684"/>
    </source>
</evidence>
<protein>
    <submittedName>
        <fullName evidence="2">Uncharacterized protein</fullName>
    </submittedName>
</protein>
<dbReference type="AlphaFoldDB" id="A0AAD1XGW5"/>
<dbReference type="EMBL" id="CAMPGE010013160">
    <property type="protein sequence ID" value="CAI2371906.1"/>
    <property type="molecule type" value="Genomic_DNA"/>
</dbReference>
<accession>A0AAD1XGW5</accession>
<evidence type="ECO:0000256" key="1">
    <source>
        <dbReference type="SAM" id="MobiDB-lite"/>
    </source>
</evidence>
<organism evidence="2 3">
    <name type="scientific">Euplotes crassus</name>
    <dbReference type="NCBI Taxonomy" id="5936"/>
    <lineage>
        <taxon>Eukaryota</taxon>
        <taxon>Sar</taxon>
        <taxon>Alveolata</taxon>
        <taxon>Ciliophora</taxon>
        <taxon>Intramacronucleata</taxon>
        <taxon>Spirotrichea</taxon>
        <taxon>Hypotrichia</taxon>
        <taxon>Euplotida</taxon>
        <taxon>Euplotidae</taxon>
        <taxon>Moneuplotes</taxon>
    </lineage>
</organism>
<feature type="compositionally biased region" description="Basic and acidic residues" evidence="1">
    <location>
        <begin position="65"/>
        <end position="75"/>
    </location>
</feature>
<sequence length="633" mass="73229">MGSACSSNKKNVKNPKNKKAKGDKKGQSSQNYSEDKKESPETQILPEPVPRPRGTSIKRPNGMIIKEESSERSEDNSNSSAQESPISGKVRTIKTVAYKKRERSSSQESSGEGEDSEEGSESGSYVGTLNKSSLTDRVSRGRHSAISSKYHNAILKLIEKTDSDNYETVIKNLDKNQYSLKTALMMPLEEYIEQNQSKETGVAVYQEYTPTEELYGIFLAIDTREWKIFRYLFEKRGSIWNEKHLIPIIRHMVDTEWEDGIYSLFKLNRTKEMYLSMYSNERKAFYDTMEEILEDLVSDMSSNNIILRQMMKGLVLKPYATLTFLYLFHYIHVSGAKIQAKDVDPQQCRDDIYVLFNRNGGQLHKLAEGFDESCSGDLEEKKRYRNILVKLIDYSFVITPSMIPISRIWKSIKAGSKDDLADCCKEAKENWPLILTLRKTPVTPEFKQPLADERVKSMFVNKWKPIHLMIYYGRNSMIEHLLSFSGRSLRKAMTIDNKKAMTGDENFPLRLALRLQNKDTFKELWNLAHQWSVMHLFQALKDIKLPSMYSEDIFKILLTDKTTEDILYFLNTKIKEELYEIFLNCIRENGRDKKKLKSFLKKLKKSAPKEMDNMDEDSSQTHTIESESIESDS</sequence>
<keyword evidence="3" id="KW-1185">Reference proteome</keyword>
<dbReference type="Proteomes" id="UP001295684">
    <property type="component" value="Unassembled WGS sequence"/>
</dbReference>
<feature type="region of interest" description="Disordered" evidence="1">
    <location>
        <begin position="1"/>
        <end position="142"/>
    </location>
</feature>
<gene>
    <name evidence="2" type="ORF">ECRASSUSDP1_LOCUS13231</name>
</gene>
<proteinExistence type="predicted"/>
<evidence type="ECO:0000313" key="2">
    <source>
        <dbReference type="EMBL" id="CAI2371906.1"/>
    </source>
</evidence>
<name>A0AAD1XGW5_EUPCR</name>
<feature type="region of interest" description="Disordered" evidence="1">
    <location>
        <begin position="606"/>
        <end position="633"/>
    </location>
</feature>
<feature type="compositionally biased region" description="Acidic residues" evidence="1">
    <location>
        <begin position="111"/>
        <end position="120"/>
    </location>
</feature>
<feature type="compositionally biased region" description="Basic residues" evidence="1">
    <location>
        <begin position="10"/>
        <end position="22"/>
    </location>
</feature>
<reference evidence="2" key="1">
    <citation type="submission" date="2023-07" db="EMBL/GenBank/DDBJ databases">
        <authorList>
            <consortium name="AG Swart"/>
            <person name="Singh M."/>
            <person name="Singh A."/>
            <person name="Seah K."/>
            <person name="Emmerich C."/>
        </authorList>
    </citation>
    <scope>NUCLEOTIDE SEQUENCE</scope>
    <source>
        <strain evidence="2">DP1</strain>
    </source>
</reference>